<dbReference type="AlphaFoldDB" id="A0A6N3QT09"/>
<dbReference type="Proteomes" id="UP000003302">
    <property type="component" value="Unassembled WGS sequence"/>
</dbReference>
<gene>
    <name evidence="1" type="ORF">SGF_00859</name>
</gene>
<accession>A0A6N3QT09</accession>
<evidence type="ECO:0000313" key="1">
    <source>
        <dbReference type="EMBL" id="EFW61655.1"/>
    </source>
</evidence>
<reference evidence="1 2" key="1">
    <citation type="submission" date="2011-01" db="EMBL/GenBank/DDBJ databases">
        <title>Shigella flexneri CDC 796-83 whole genome shotgun sequencing project.</title>
        <authorList>
            <person name="Mane S.P."/>
            <person name="Sobral B.W."/>
            <person name="Cebula T."/>
            <person name="Chertkov O."/>
            <person name="Munk A.C."/>
            <person name="Tapia R."/>
            <person name="Green L."/>
            <person name="Rogers Y."/>
            <person name="Detter J.C."/>
            <person name="Bruce D."/>
            <person name="Brettin T.S."/>
        </authorList>
    </citation>
    <scope>NUCLEOTIDE SEQUENCE [LARGE SCALE GENOMIC DNA]</scope>
    <source>
        <strain evidence="1 2">CDC 796-83</strain>
    </source>
</reference>
<proteinExistence type="predicted"/>
<organism evidence="1 2">
    <name type="scientific">Shigella flexneri CDC 796-83</name>
    <dbReference type="NCBI Taxonomy" id="945360"/>
    <lineage>
        <taxon>Bacteria</taxon>
        <taxon>Pseudomonadati</taxon>
        <taxon>Pseudomonadota</taxon>
        <taxon>Gammaproteobacteria</taxon>
        <taxon>Enterobacterales</taxon>
        <taxon>Enterobacteriaceae</taxon>
        <taxon>Shigella</taxon>
    </lineage>
</organism>
<dbReference type="EMBL" id="AERO01000042">
    <property type="protein sequence ID" value="EFW61655.1"/>
    <property type="molecule type" value="Genomic_DNA"/>
</dbReference>
<evidence type="ECO:0000313" key="2">
    <source>
        <dbReference type="Proteomes" id="UP000003302"/>
    </source>
</evidence>
<name>A0A6N3QT09_SHIFL</name>
<sequence length="37" mass="4171">MTLFQGKMSTDGNNYYIIKGKVSSVLLLLKMLQINHA</sequence>
<comment type="caution">
    <text evidence="1">The sequence shown here is derived from an EMBL/GenBank/DDBJ whole genome shotgun (WGS) entry which is preliminary data.</text>
</comment>
<protein>
    <submittedName>
        <fullName evidence="1">Uncharacterized protein</fullName>
    </submittedName>
</protein>